<sequence>MTDAAPHPLLGSTVQGFTPHAVRFTWPCATDFDASRPRRLTDDSAPEVPMRRRGAARQAHGCGTAPFEHVRIRVWHEPGATGSPPAPPSSDPPVQAHRAQAWLSRHSMMRRFLRRRGSSSRGSRTAEIRVFVTPSPQRTRRHELDLASDHRIRSDIIARPIVLSTTDPSIDEPFGGCEAAIFPAIGNALIDLLSRDRNARADTVLAVLVPLLNGLIELGECGYRPRPLALDALACDDSGHIVIIDAGRFSVSRDDRSVAEAAQNADACEATPQEALAVLAPVVEELSRWWHRAGSEARPGARLAARWASWCDQIEGASARATLTLLEAQLVAWHAEEVRSARATHPTHPEHDEAAPTEVDAA</sequence>
<dbReference type="AlphaFoldDB" id="A0A1T5JET7"/>
<dbReference type="EMBL" id="FUZP01000001">
    <property type="protein sequence ID" value="SKC49836.1"/>
    <property type="molecule type" value="Genomic_DNA"/>
</dbReference>
<feature type="region of interest" description="Disordered" evidence="1">
    <location>
        <begin position="35"/>
        <end position="61"/>
    </location>
</feature>
<dbReference type="Proteomes" id="UP000190857">
    <property type="component" value="Unassembled WGS sequence"/>
</dbReference>
<evidence type="ECO:0000313" key="3">
    <source>
        <dbReference type="Proteomes" id="UP000190857"/>
    </source>
</evidence>
<name>A0A1T5JET7_9MICO</name>
<protein>
    <submittedName>
        <fullName evidence="2">Uncharacterized protein</fullName>
    </submittedName>
</protein>
<evidence type="ECO:0000256" key="1">
    <source>
        <dbReference type="SAM" id="MobiDB-lite"/>
    </source>
</evidence>
<reference evidence="2 3" key="1">
    <citation type="submission" date="2017-02" db="EMBL/GenBank/DDBJ databases">
        <authorList>
            <person name="Peterson S.W."/>
        </authorList>
    </citation>
    <scope>NUCLEOTIDE SEQUENCE [LARGE SCALE GENOMIC DNA]</scope>
    <source>
        <strain evidence="2 3">VKM Ac-2059</strain>
    </source>
</reference>
<proteinExistence type="predicted"/>
<gene>
    <name evidence="2" type="ORF">SAMN06309945_1472</name>
</gene>
<feature type="region of interest" description="Disordered" evidence="1">
    <location>
        <begin position="77"/>
        <end position="97"/>
    </location>
</feature>
<evidence type="ECO:0000313" key="2">
    <source>
        <dbReference type="EMBL" id="SKC49836.1"/>
    </source>
</evidence>
<accession>A0A1T5JET7</accession>
<keyword evidence="3" id="KW-1185">Reference proteome</keyword>
<organism evidence="2 3">
    <name type="scientific">Okibacterium fritillariae</name>
    <dbReference type="NCBI Taxonomy" id="123320"/>
    <lineage>
        <taxon>Bacteria</taxon>
        <taxon>Bacillati</taxon>
        <taxon>Actinomycetota</taxon>
        <taxon>Actinomycetes</taxon>
        <taxon>Micrococcales</taxon>
        <taxon>Microbacteriaceae</taxon>
        <taxon>Okibacterium</taxon>
    </lineage>
</organism>
<feature type="region of interest" description="Disordered" evidence="1">
    <location>
        <begin position="340"/>
        <end position="362"/>
    </location>
</feature>